<evidence type="ECO:0000256" key="1">
    <source>
        <dbReference type="SAM" id="MobiDB-lite"/>
    </source>
</evidence>
<comment type="caution">
    <text evidence="2">The sequence shown here is derived from an EMBL/GenBank/DDBJ whole genome shotgun (WGS) entry which is preliminary data.</text>
</comment>
<dbReference type="Proteomes" id="UP000317893">
    <property type="component" value="Unassembled WGS sequence"/>
</dbReference>
<organism evidence="2 3">
    <name type="scientific">Lapillicoccus jejuensis</name>
    <dbReference type="NCBI Taxonomy" id="402171"/>
    <lineage>
        <taxon>Bacteria</taxon>
        <taxon>Bacillati</taxon>
        <taxon>Actinomycetota</taxon>
        <taxon>Actinomycetes</taxon>
        <taxon>Micrococcales</taxon>
        <taxon>Intrasporangiaceae</taxon>
        <taxon>Lapillicoccus</taxon>
    </lineage>
</organism>
<evidence type="ECO:0008006" key="4">
    <source>
        <dbReference type="Google" id="ProtNLM"/>
    </source>
</evidence>
<sequence length="249" mass="26669">MPPDLRQQAATYRPVGRPATAEFTTASPCGQGPDSPSEATNCNWAITACVNARGGGPGPLSRVYRRPVDTTGAATGPWELIGQTCYPDAVPGAQQPQLTLAMIINAFHLTPWAKTQITTQPVGNKTLVGLATYYQVNWSTAGYQPDEVNTVNLLGYQVDIRPRLDHFTYVFGDGDEFGPTKELGGVYPSGTITHQYLKAGTFTSRVDTTFGADFRVNGGAWTPIPDTVTVPGPGTAIEVHTAENRLVQN</sequence>
<feature type="region of interest" description="Disordered" evidence="1">
    <location>
        <begin position="1"/>
        <end position="37"/>
    </location>
</feature>
<dbReference type="EMBL" id="VFMN01000001">
    <property type="protein sequence ID" value="TQJ07011.1"/>
    <property type="molecule type" value="Genomic_DNA"/>
</dbReference>
<protein>
    <recommendedName>
        <fullName evidence="4">PKD domain-containing protein</fullName>
    </recommendedName>
</protein>
<evidence type="ECO:0000313" key="3">
    <source>
        <dbReference type="Proteomes" id="UP000317893"/>
    </source>
</evidence>
<dbReference type="AlphaFoldDB" id="A0A542DV83"/>
<accession>A0A542DV83</accession>
<gene>
    <name evidence="2" type="ORF">FB458_0057</name>
</gene>
<keyword evidence="3" id="KW-1185">Reference proteome</keyword>
<name>A0A542DV83_9MICO</name>
<reference evidence="2 3" key="1">
    <citation type="submission" date="2019-06" db="EMBL/GenBank/DDBJ databases">
        <title>Sequencing the genomes of 1000 actinobacteria strains.</title>
        <authorList>
            <person name="Klenk H.-P."/>
        </authorList>
    </citation>
    <scope>NUCLEOTIDE SEQUENCE [LARGE SCALE GENOMIC DNA]</scope>
    <source>
        <strain evidence="2 3">DSM 18607</strain>
    </source>
</reference>
<proteinExistence type="predicted"/>
<evidence type="ECO:0000313" key="2">
    <source>
        <dbReference type="EMBL" id="TQJ07011.1"/>
    </source>
</evidence>